<proteinExistence type="predicted"/>
<sequence>MAAGGLVDRESLWCSICLDFFRDPVMIPCRHSFCRDCISGLWDREDVRNKFRCPQCKQIFPRRPGFVDCKRVKHLSENLKIAENEDVGHAVSCDSCSSRSSKAIVSCLTCLASFCSTHLDQHAQLHGRRRHQLTKATDLRGRICSHHGKLTDVYCRTDRQCVCVLCALQEHKSHETLPASDERAHRQRKMMDTRVKFLQNIKDREKDFKDLKWAEERIRCSAQTAFTETDQIFSDVLQSLQKSCCGVKGLITDQQTAEVRRVEKLQEIVQQKITSMKTKVSEIDQFVTTKDHIQFLQNVPLECEEFLSEESEDLSKILDNPNVFFHNLTVLLSKMQKSLMELARETETKIKSGEETDEQWDCDVCLVSNEELSGQCVACHSPKPSNNSHTSQKKKDRKAANQTLPAAQNPSSVLRDSARRDISPFGTSVKELSFSFQRLFSQCSSMKNSGTEANKPLLGLVELSNGEENERVVFRHRVQLFRYCREMEQWVGRGVGELKILQNNDSRCMRLVMQREKVLTLCANHWISAQMQLLPMERAWMWTAFDYSDGDGSFQMLAARFKLQETADEFKKAFEEAVAVALTETHTQYAQSKRA</sequence>
<dbReference type="Proteomes" id="UP000000437">
    <property type="component" value="Chromosome 9"/>
</dbReference>
<gene>
    <name evidence="2" type="primary">LOC141376247</name>
</gene>
<keyword evidence="1" id="KW-1185">Reference proteome</keyword>
<name>A0AC58GI52_DANRE</name>
<reference evidence="2" key="1">
    <citation type="submission" date="2025-08" db="UniProtKB">
        <authorList>
            <consortium name="RefSeq"/>
        </authorList>
    </citation>
    <scope>IDENTIFICATION</scope>
    <source>
        <strain evidence="2">Tuebingen</strain>
        <tissue evidence="2">Fibroblasts and whole tissue</tissue>
    </source>
</reference>
<evidence type="ECO:0000313" key="2">
    <source>
        <dbReference type="RefSeq" id="XP_073769484.1"/>
    </source>
</evidence>
<organism evidence="1 2">
    <name type="scientific">Danio rerio</name>
    <name type="common">Zebrafish</name>
    <name type="synonym">Brachydanio rerio</name>
    <dbReference type="NCBI Taxonomy" id="7955"/>
    <lineage>
        <taxon>Eukaryota</taxon>
        <taxon>Metazoa</taxon>
        <taxon>Chordata</taxon>
        <taxon>Craniata</taxon>
        <taxon>Vertebrata</taxon>
        <taxon>Euteleostomi</taxon>
        <taxon>Actinopterygii</taxon>
        <taxon>Neopterygii</taxon>
        <taxon>Teleostei</taxon>
        <taxon>Ostariophysi</taxon>
        <taxon>Cypriniformes</taxon>
        <taxon>Danionidae</taxon>
        <taxon>Danioninae</taxon>
        <taxon>Danio</taxon>
    </lineage>
</organism>
<accession>A0AC58GI52</accession>
<evidence type="ECO:0000313" key="1">
    <source>
        <dbReference type="Proteomes" id="UP000000437"/>
    </source>
</evidence>
<dbReference type="RefSeq" id="XP_073769484.1">
    <property type="nucleotide sequence ID" value="XM_073913383.1"/>
</dbReference>
<protein>
    <submittedName>
        <fullName evidence="2">Uncharacterized protein isoform X1</fullName>
    </submittedName>
</protein>